<reference evidence="1 2" key="1">
    <citation type="submission" date="2023-11" db="EMBL/GenBank/DDBJ databases">
        <title>Gilvimarinus fulvus sp. nov., isolated from the surface of Kelp.</title>
        <authorList>
            <person name="Sun Y.Y."/>
            <person name="Gong Y."/>
            <person name="Du Z.J."/>
        </authorList>
    </citation>
    <scope>NUCLEOTIDE SEQUENCE [LARGE SCALE GENOMIC DNA]</scope>
    <source>
        <strain evidence="1 2">SDUM040013</strain>
    </source>
</reference>
<dbReference type="RefSeq" id="WP_302722259.1">
    <property type="nucleotide sequence ID" value="NZ_JAULRU010000514.1"/>
</dbReference>
<sequence>MEQLNPRTLRDIAVDLSSMASTADGEYIEAYIRGGAISLMLLATSLEQGQLEISEIEGHFVEMISDREMQKKMRGSRW</sequence>
<keyword evidence="2" id="KW-1185">Reference proteome</keyword>
<evidence type="ECO:0000313" key="1">
    <source>
        <dbReference type="EMBL" id="MDX6850507.1"/>
    </source>
</evidence>
<gene>
    <name evidence="1" type="ORF">SCD92_14135</name>
</gene>
<name>A0ABU4S068_9GAMM</name>
<comment type="caution">
    <text evidence="1">The sequence shown here is derived from an EMBL/GenBank/DDBJ whole genome shotgun (WGS) entry which is preliminary data.</text>
</comment>
<organism evidence="1 2">
    <name type="scientific">Gilvimarinus gilvus</name>
    <dbReference type="NCBI Taxonomy" id="3058038"/>
    <lineage>
        <taxon>Bacteria</taxon>
        <taxon>Pseudomonadati</taxon>
        <taxon>Pseudomonadota</taxon>
        <taxon>Gammaproteobacteria</taxon>
        <taxon>Cellvibrionales</taxon>
        <taxon>Cellvibrionaceae</taxon>
        <taxon>Gilvimarinus</taxon>
    </lineage>
</organism>
<accession>A0ABU4S068</accession>
<proteinExistence type="predicted"/>
<evidence type="ECO:0000313" key="2">
    <source>
        <dbReference type="Proteomes" id="UP001273505"/>
    </source>
</evidence>
<protein>
    <submittedName>
        <fullName evidence="1">Uncharacterized protein</fullName>
    </submittedName>
</protein>
<dbReference type="Proteomes" id="UP001273505">
    <property type="component" value="Unassembled WGS sequence"/>
</dbReference>
<dbReference type="EMBL" id="JAXAFO010000025">
    <property type="protein sequence ID" value="MDX6850507.1"/>
    <property type="molecule type" value="Genomic_DNA"/>
</dbReference>